<organism evidence="3 4">
    <name type="scientific">Halapricum desulfuricans</name>
    <dbReference type="NCBI Taxonomy" id="2841257"/>
    <lineage>
        <taxon>Archaea</taxon>
        <taxon>Methanobacteriati</taxon>
        <taxon>Methanobacteriota</taxon>
        <taxon>Stenosarchaea group</taxon>
        <taxon>Halobacteria</taxon>
        <taxon>Halobacteriales</taxon>
        <taxon>Haloarculaceae</taxon>
        <taxon>Halapricum</taxon>
    </lineage>
</organism>
<proteinExistence type="predicted"/>
<feature type="region of interest" description="Disordered" evidence="1">
    <location>
        <begin position="217"/>
        <end position="270"/>
    </location>
</feature>
<evidence type="ECO:0000313" key="4">
    <source>
        <dbReference type="Proteomes" id="UP000663292"/>
    </source>
</evidence>
<protein>
    <submittedName>
        <fullName evidence="3">DUF4382 family</fullName>
    </submittedName>
</protein>
<accession>A0A897NNM0</accession>
<dbReference type="PROSITE" id="PS51257">
    <property type="entry name" value="PROKAR_LIPOPROTEIN"/>
    <property type="match status" value="1"/>
</dbReference>
<sequence>MRDTTDETSTYRREYLKATGAVGLAGAIGLAGCSESASAATGTLATAVKDAPGDIEDFESCVVTVEGIWLKPGEDGESADQETDTETTDGNTTDADETVTEQTEEDVDESGGREYHEFEQPQEADLVQLQDGNSDLIDEREVSVGTYQFLQLDVSEVTATLVDGGDAEIDTPGNAPLQFKHAFDVREDQRTVFTADFTPVKRGRTNRYLLQPVAKGTSVTYESAETTDDTTTQNATDDTTTQNATDDTTTQNATDDTTTQNATDDTNESA</sequence>
<evidence type="ECO:0000256" key="1">
    <source>
        <dbReference type="SAM" id="MobiDB-lite"/>
    </source>
</evidence>
<keyword evidence="4" id="KW-1185">Reference proteome</keyword>
<evidence type="ECO:0000313" key="3">
    <source>
        <dbReference type="EMBL" id="QSG14328.1"/>
    </source>
</evidence>
<reference evidence="3 4" key="1">
    <citation type="submission" date="2020-11" db="EMBL/GenBank/DDBJ databases">
        <title>Carbohydrate-dependent, anaerobic sulfur respiration: A novel catabolism in halophilic archaea.</title>
        <authorList>
            <person name="Sorokin D.Y."/>
            <person name="Messina E."/>
            <person name="Smedile F."/>
            <person name="La Cono V."/>
            <person name="Hallsworth J.E."/>
            <person name="Yakimov M.M."/>
        </authorList>
    </citation>
    <scope>NUCLEOTIDE SEQUENCE [LARGE SCALE GENOMIC DNA]</scope>
    <source>
        <strain evidence="3 4">HSR-Est</strain>
    </source>
</reference>
<dbReference type="Pfam" id="PF14321">
    <property type="entry name" value="DUF4382"/>
    <property type="match status" value="1"/>
</dbReference>
<feature type="compositionally biased region" description="Acidic residues" evidence="1">
    <location>
        <begin position="94"/>
        <end position="109"/>
    </location>
</feature>
<feature type="domain" description="DUF4382" evidence="2">
    <location>
        <begin position="41"/>
        <end position="212"/>
    </location>
</feature>
<feature type="compositionally biased region" description="Low complexity" evidence="1">
    <location>
        <begin position="229"/>
        <end position="264"/>
    </location>
</feature>
<name>A0A897NNM0_9EURY</name>
<dbReference type="GeneID" id="68857423"/>
<dbReference type="RefSeq" id="WP_229122266.1">
    <property type="nucleotide sequence ID" value="NZ_CP064791.1"/>
</dbReference>
<dbReference type="Proteomes" id="UP000663292">
    <property type="component" value="Chromosome"/>
</dbReference>
<dbReference type="AlphaFoldDB" id="A0A897NNM0"/>
<dbReference type="EMBL" id="CP064791">
    <property type="protein sequence ID" value="QSG14328.1"/>
    <property type="molecule type" value="Genomic_DNA"/>
</dbReference>
<gene>
    <name evidence="3" type="ORF">HSEST_0784</name>
</gene>
<dbReference type="InterPro" id="IPR006311">
    <property type="entry name" value="TAT_signal"/>
</dbReference>
<dbReference type="InterPro" id="IPR025491">
    <property type="entry name" value="DUF4382"/>
</dbReference>
<feature type="region of interest" description="Disordered" evidence="1">
    <location>
        <begin position="69"/>
        <end position="113"/>
    </location>
</feature>
<dbReference type="PROSITE" id="PS51318">
    <property type="entry name" value="TAT"/>
    <property type="match status" value="1"/>
</dbReference>
<evidence type="ECO:0000259" key="2">
    <source>
        <dbReference type="Pfam" id="PF14321"/>
    </source>
</evidence>
<feature type="compositionally biased region" description="Acidic residues" evidence="1">
    <location>
        <begin position="75"/>
        <end position="87"/>
    </location>
</feature>